<keyword evidence="3" id="KW-1185">Reference proteome</keyword>
<proteinExistence type="predicted"/>
<protein>
    <recommendedName>
        <fullName evidence="1">DUF4872 domain-containing protein</fullName>
    </recommendedName>
</protein>
<organism evidence="2 3">
    <name type="scientific">Paenibacillus crassostreae</name>
    <dbReference type="NCBI Taxonomy" id="1763538"/>
    <lineage>
        <taxon>Bacteria</taxon>
        <taxon>Bacillati</taxon>
        <taxon>Bacillota</taxon>
        <taxon>Bacilli</taxon>
        <taxon>Bacillales</taxon>
        <taxon>Paenibacillaceae</taxon>
        <taxon>Paenibacillus</taxon>
    </lineage>
</organism>
<evidence type="ECO:0000259" key="1">
    <source>
        <dbReference type="Pfam" id="PF16169"/>
    </source>
</evidence>
<name>A0A167FB40_9BACL</name>
<gene>
    <name evidence="2" type="ORF">PNBC_02865</name>
</gene>
<reference evidence="2 3" key="1">
    <citation type="submission" date="2016-02" db="EMBL/GenBank/DDBJ databases">
        <title>Paenibacillus sp. LPB0068, isolated from Crassostrea gigas.</title>
        <authorList>
            <person name="Shin S.-K."/>
            <person name="Yi H."/>
        </authorList>
    </citation>
    <scope>NUCLEOTIDE SEQUENCE [LARGE SCALE GENOMIC DNA]</scope>
    <source>
        <strain evidence="2 3">LPB0068</strain>
    </source>
</reference>
<dbReference type="Proteomes" id="UP000077134">
    <property type="component" value="Unassembled WGS sequence"/>
</dbReference>
<dbReference type="InterPro" id="IPR032369">
    <property type="entry name" value="DUF4872"/>
</dbReference>
<dbReference type="Pfam" id="PF16169">
    <property type="entry name" value="DUF4872"/>
    <property type="match status" value="1"/>
</dbReference>
<dbReference type="AlphaFoldDB" id="A0A167FB40"/>
<dbReference type="STRING" id="1763538.LPB68_00670"/>
<accession>A0A167FB40</accession>
<dbReference type="KEGG" id="pcx:LPB68_00670"/>
<dbReference type="RefSeq" id="WP_068655031.1">
    <property type="nucleotide sequence ID" value="NZ_CP017770.1"/>
</dbReference>
<comment type="caution">
    <text evidence="2">The sequence shown here is derived from an EMBL/GenBank/DDBJ whole genome shotgun (WGS) entry which is preliminary data.</text>
</comment>
<sequence length="438" mass="51791">MDRSLHPSCLIATFSNTMRIQNKFSIHDDLLFGLSRSFDFQYDMTKLPLSGETHTFWGTNLDAYIKLATALKFKYIVVSVDENNFMDELKLRLATHGSVVVEVSIKEYLDIIFQTDLNEFFDVVMESNTNHTINVTRIDDEVHFLDNYSLNPLTMDIDQFMKSVFPKDEAIIPSRGRIHCFDVTSIDQEVGKTKLLECIRSNMQTFLYSTNTYTGMRALRRFHKEIELMFKEDDIDKRKRNIYMFQLSCSKAGSGSFYRINYLRFLKKIRTSFSNSEELDKVQNIYSELHHMWKKFNVLIKGLLEEQNINNELYYQDIENHLESIIQSEKLGSELLLEFSLRNMELLQFSNEESDLSWEFTNVNCALYFEKMNLDYQFKFTNVLSDVKNDYVHYKNKAEVFMVDYELEKLVPYDDDYDSNHDNQQTYHYFIVHALEAG</sequence>
<evidence type="ECO:0000313" key="3">
    <source>
        <dbReference type="Proteomes" id="UP000077134"/>
    </source>
</evidence>
<feature type="domain" description="DUF4872" evidence="1">
    <location>
        <begin position="180"/>
        <end position="330"/>
    </location>
</feature>
<dbReference type="EMBL" id="LSFN01000005">
    <property type="protein sequence ID" value="OAB76372.1"/>
    <property type="molecule type" value="Genomic_DNA"/>
</dbReference>
<evidence type="ECO:0000313" key="2">
    <source>
        <dbReference type="EMBL" id="OAB76372.1"/>
    </source>
</evidence>